<dbReference type="GO" id="GO:0005737">
    <property type="term" value="C:cytoplasm"/>
    <property type="evidence" value="ECO:0007669"/>
    <property type="project" value="UniProtKB-ARBA"/>
</dbReference>
<feature type="disulfide bond" description="Redox-active" evidence="13">
    <location>
        <begin position="43"/>
        <end position="48"/>
    </location>
</feature>
<dbReference type="FunFam" id="3.30.390.30:FF:000001">
    <property type="entry name" value="Dihydrolipoyl dehydrogenase"/>
    <property type="match status" value="1"/>
</dbReference>
<evidence type="ECO:0000256" key="3">
    <source>
        <dbReference type="ARBA" id="ARBA00016961"/>
    </source>
</evidence>
<feature type="binding site" evidence="12">
    <location>
        <begin position="320"/>
        <end position="323"/>
    </location>
    <ligand>
        <name>FAD</name>
        <dbReference type="ChEBI" id="CHEBI:57692"/>
    </ligand>
</feature>
<dbReference type="PRINTS" id="PR00411">
    <property type="entry name" value="PNDRDTASEI"/>
</dbReference>
<dbReference type="Gene3D" id="3.30.390.30">
    <property type="match status" value="1"/>
</dbReference>
<dbReference type="GO" id="GO:0050660">
    <property type="term" value="F:flavin adenine dinucleotide binding"/>
    <property type="evidence" value="ECO:0007669"/>
    <property type="project" value="InterPro"/>
</dbReference>
<dbReference type="SUPFAM" id="SSF55424">
    <property type="entry name" value="FAD/NAD-linked reductases, dimerisation (C-terminal) domain"/>
    <property type="match status" value="1"/>
</dbReference>
<feature type="binding site" evidence="12">
    <location>
        <position position="314"/>
    </location>
    <ligand>
        <name>FAD</name>
        <dbReference type="ChEBI" id="CHEBI:57692"/>
    </ligand>
</feature>
<evidence type="ECO:0000313" key="17">
    <source>
        <dbReference type="EMBL" id="VIP04684.1"/>
    </source>
</evidence>
<comment type="cofactor">
    <cofactor evidence="12 14">
        <name>FAD</name>
        <dbReference type="ChEBI" id="CHEBI:57692"/>
    </cofactor>
    <text evidence="12 14">Binds 1 FAD per subunit.</text>
</comment>
<dbReference type="InterPro" id="IPR004099">
    <property type="entry name" value="Pyr_nucl-diS_OxRdtase_dimer"/>
</dbReference>
<feature type="binding site" evidence="12">
    <location>
        <position position="116"/>
    </location>
    <ligand>
        <name>FAD</name>
        <dbReference type="ChEBI" id="CHEBI:57692"/>
    </ligand>
</feature>
<evidence type="ECO:0000259" key="16">
    <source>
        <dbReference type="Pfam" id="PF07992"/>
    </source>
</evidence>
<dbReference type="Proteomes" id="UP000464378">
    <property type="component" value="Chromosome"/>
</dbReference>
<dbReference type="InterPro" id="IPR016156">
    <property type="entry name" value="FAD/NAD-linked_Rdtase_dimer_sf"/>
</dbReference>
<comment type="catalytic activity">
    <reaction evidence="10 14">
        <text>N(6)-[(R)-dihydrolipoyl]-L-lysyl-[protein] + NAD(+) = N(6)-[(R)-lipoyl]-L-lysyl-[protein] + NADH + H(+)</text>
        <dbReference type="Rhea" id="RHEA:15045"/>
        <dbReference type="Rhea" id="RHEA-COMP:10474"/>
        <dbReference type="Rhea" id="RHEA-COMP:10475"/>
        <dbReference type="ChEBI" id="CHEBI:15378"/>
        <dbReference type="ChEBI" id="CHEBI:57540"/>
        <dbReference type="ChEBI" id="CHEBI:57945"/>
        <dbReference type="ChEBI" id="CHEBI:83099"/>
        <dbReference type="ChEBI" id="CHEBI:83100"/>
        <dbReference type="EC" id="1.8.1.4"/>
    </reaction>
</comment>
<reference evidence="17" key="1">
    <citation type="submission" date="2019-04" db="EMBL/GenBank/DDBJ databases">
        <authorList>
            <consortium name="Science for Life Laboratories"/>
        </authorList>
    </citation>
    <scope>NUCLEOTIDE SEQUENCE</scope>
    <source>
        <strain evidence="17">MBLW1</strain>
    </source>
</reference>
<keyword evidence="6 14" id="KW-0560">Oxidoreductase</keyword>
<dbReference type="GO" id="GO:0004148">
    <property type="term" value="F:dihydrolipoyl dehydrogenase (NADH) activity"/>
    <property type="evidence" value="ECO:0007669"/>
    <property type="project" value="UniProtKB-EC"/>
</dbReference>
<evidence type="ECO:0000256" key="10">
    <source>
        <dbReference type="ARBA" id="ARBA00049187"/>
    </source>
</evidence>
<feature type="domain" description="FAD/NAD(P)-binding" evidence="16">
    <location>
        <begin position="5"/>
        <end position="329"/>
    </location>
</feature>
<dbReference type="PROSITE" id="PS00076">
    <property type="entry name" value="PYRIDINE_REDOX_1"/>
    <property type="match status" value="1"/>
</dbReference>
<dbReference type="Pfam" id="PF07992">
    <property type="entry name" value="Pyr_redox_2"/>
    <property type="match status" value="1"/>
</dbReference>
<dbReference type="InterPro" id="IPR050151">
    <property type="entry name" value="Class-I_Pyr_Nuc-Dis_Oxidored"/>
</dbReference>
<keyword evidence="5 12" id="KW-0274">FAD</keyword>
<protein>
    <recommendedName>
        <fullName evidence="3 14">Dihydrolipoyl dehydrogenase</fullName>
        <ecNumber evidence="2 14">1.8.1.4</ecNumber>
    </recommendedName>
</protein>
<name>A0A6C2YTE6_9BACT</name>
<dbReference type="InterPro" id="IPR001100">
    <property type="entry name" value="Pyr_nuc-diS_OxRdtase"/>
</dbReference>
<dbReference type="AlphaFoldDB" id="A0A6C2YTE6"/>
<evidence type="ECO:0000256" key="8">
    <source>
        <dbReference type="ARBA" id="ARBA00023157"/>
    </source>
</evidence>
<keyword evidence="4 14" id="KW-0285">Flavoprotein</keyword>
<feature type="binding site" evidence="12">
    <location>
        <begin position="182"/>
        <end position="189"/>
    </location>
    <ligand>
        <name>NAD(+)</name>
        <dbReference type="ChEBI" id="CHEBI:57540"/>
    </ligand>
</feature>
<dbReference type="InterPro" id="IPR036188">
    <property type="entry name" value="FAD/NAD-bd_sf"/>
</dbReference>
<keyword evidence="18" id="KW-1185">Reference proteome</keyword>
<evidence type="ECO:0000259" key="15">
    <source>
        <dbReference type="Pfam" id="PF02852"/>
    </source>
</evidence>
<dbReference type="SUPFAM" id="SSF51905">
    <property type="entry name" value="FAD/NAD(P)-binding domain"/>
    <property type="match status" value="1"/>
</dbReference>
<feature type="domain" description="Pyridine nucleotide-disulphide oxidoreductase dimerisation" evidence="15">
    <location>
        <begin position="348"/>
        <end position="457"/>
    </location>
</feature>
<evidence type="ECO:0000256" key="6">
    <source>
        <dbReference type="ARBA" id="ARBA00023002"/>
    </source>
</evidence>
<dbReference type="EMBL" id="LR586016">
    <property type="protein sequence ID" value="VIP04684.1"/>
    <property type="molecule type" value="Genomic_DNA"/>
</dbReference>
<dbReference type="Gene3D" id="3.50.50.60">
    <property type="entry name" value="FAD/NAD(P)-binding domain"/>
    <property type="match status" value="2"/>
</dbReference>
<dbReference type="EC" id="1.8.1.4" evidence="2 14"/>
<keyword evidence="9 14" id="KW-0676">Redox-active center</keyword>
<proteinExistence type="inferred from homology"/>
<evidence type="ECO:0000256" key="12">
    <source>
        <dbReference type="PIRSR" id="PIRSR000350-3"/>
    </source>
</evidence>
<evidence type="ECO:0000256" key="7">
    <source>
        <dbReference type="ARBA" id="ARBA00023027"/>
    </source>
</evidence>
<feature type="binding site" evidence="12">
    <location>
        <position position="52"/>
    </location>
    <ligand>
        <name>FAD</name>
        <dbReference type="ChEBI" id="CHEBI:57692"/>
    </ligand>
</feature>
<dbReference type="Pfam" id="PF02852">
    <property type="entry name" value="Pyr_redox_dim"/>
    <property type="match status" value="1"/>
</dbReference>
<dbReference type="InterPro" id="IPR023753">
    <property type="entry name" value="FAD/NAD-binding_dom"/>
</dbReference>
<keyword evidence="12" id="KW-0547">Nucleotide-binding</keyword>
<dbReference type="PIRSF" id="PIRSF000350">
    <property type="entry name" value="Mercury_reductase_MerA"/>
    <property type="match status" value="1"/>
</dbReference>
<dbReference type="PANTHER" id="PTHR22912">
    <property type="entry name" value="DISULFIDE OXIDOREDUCTASE"/>
    <property type="match status" value="1"/>
</dbReference>
<keyword evidence="8" id="KW-1015">Disulfide bond</keyword>
<organism evidence="17">
    <name type="scientific">Tuwongella immobilis</name>
    <dbReference type="NCBI Taxonomy" id="692036"/>
    <lineage>
        <taxon>Bacteria</taxon>
        <taxon>Pseudomonadati</taxon>
        <taxon>Planctomycetota</taxon>
        <taxon>Planctomycetia</taxon>
        <taxon>Gemmatales</taxon>
        <taxon>Gemmataceae</taxon>
        <taxon>Tuwongella</taxon>
    </lineage>
</organism>
<dbReference type="RefSeq" id="WP_162659732.1">
    <property type="nucleotide sequence ID" value="NZ_LR593887.1"/>
</dbReference>
<accession>A0A6C2YTE6</accession>
<dbReference type="PRINTS" id="PR00368">
    <property type="entry name" value="FADPNR"/>
</dbReference>
<dbReference type="GO" id="GO:0006103">
    <property type="term" value="P:2-oxoglutarate metabolic process"/>
    <property type="evidence" value="ECO:0007669"/>
    <property type="project" value="TreeGrafter"/>
</dbReference>
<comment type="similarity">
    <text evidence="1 14">Belongs to the class-I pyridine nucleotide-disulfide oxidoreductase family.</text>
</comment>
<dbReference type="PANTHER" id="PTHR22912:SF151">
    <property type="entry name" value="DIHYDROLIPOYL DEHYDROGENASE, MITOCHONDRIAL"/>
    <property type="match status" value="1"/>
</dbReference>
<dbReference type="EMBL" id="LR593887">
    <property type="protein sequence ID" value="VTS06727.1"/>
    <property type="molecule type" value="Genomic_DNA"/>
</dbReference>
<evidence type="ECO:0000256" key="11">
    <source>
        <dbReference type="PIRSR" id="PIRSR000350-2"/>
    </source>
</evidence>
<evidence type="ECO:0000256" key="9">
    <source>
        <dbReference type="ARBA" id="ARBA00023284"/>
    </source>
</evidence>
<keyword evidence="7 12" id="KW-0520">NAD</keyword>
<dbReference type="InParanoid" id="A0A6C2YTE6"/>
<dbReference type="InterPro" id="IPR012999">
    <property type="entry name" value="Pyr_OxRdtase_I_AS"/>
</dbReference>
<evidence type="ECO:0000256" key="5">
    <source>
        <dbReference type="ARBA" id="ARBA00022827"/>
    </source>
</evidence>
<evidence type="ECO:0000256" key="2">
    <source>
        <dbReference type="ARBA" id="ARBA00012608"/>
    </source>
</evidence>
<evidence type="ECO:0000256" key="1">
    <source>
        <dbReference type="ARBA" id="ARBA00007532"/>
    </source>
</evidence>
<dbReference type="KEGG" id="tim:GMBLW1_45090"/>
<gene>
    <name evidence="17" type="ORF">GMBLW1_45090</name>
</gene>
<evidence type="ECO:0000313" key="18">
    <source>
        <dbReference type="Proteomes" id="UP000464378"/>
    </source>
</evidence>
<feature type="active site" description="Proton acceptor" evidence="11">
    <location>
        <position position="446"/>
    </location>
</feature>
<evidence type="ECO:0000256" key="4">
    <source>
        <dbReference type="ARBA" id="ARBA00022630"/>
    </source>
</evidence>
<feature type="binding site" evidence="12">
    <location>
        <position position="205"/>
    </location>
    <ligand>
        <name>NAD(+)</name>
        <dbReference type="ChEBI" id="CHEBI:57540"/>
    </ligand>
</feature>
<dbReference type="NCBIfam" id="TIGR01350">
    <property type="entry name" value="lipoamide_DH"/>
    <property type="match status" value="1"/>
</dbReference>
<comment type="miscellaneous">
    <text evidence="14">The active site is a redox-active disulfide bond.</text>
</comment>
<evidence type="ECO:0000256" key="14">
    <source>
        <dbReference type="RuleBase" id="RU003692"/>
    </source>
</evidence>
<evidence type="ECO:0000256" key="13">
    <source>
        <dbReference type="PIRSR" id="PIRSR000350-4"/>
    </source>
</evidence>
<dbReference type="FunFam" id="3.50.50.60:FF:000001">
    <property type="entry name" value="Dihydrolipoyl dehydrogenase, mitochondrial"/>
    <property type="match status" value="1"/>
</dbReference>
<feature type="binding site" evidence="12">
    <location>
        <position position="272"/>
    </location>
    <ligand>
        <name>NAD(+)</name>
        <dbReference type="ChEBI" id="CHEBI:57540"/>
    </ligand>
</feature>
<sequence length="468" mass="49152">MSDSYDLIVIGGGPGGYVAAIRAAQLGKKVVCIEKRKTLGGTCLNVGCIPSKALLDSSELFEQARHKFAKHGIKCDNVQLDLAAMMARKDQVVGTLTGGIAGLFRKNKVAHLHGAGKLLGNSQVQVDLADGSQQTLTAPAILLASGSEVMQIPSLPQDGKFIVGSTEALAFDKVPEHLLIVGGGYIGLELGSVWLRLGAKVTVLEFLPRILPITDGEIATMVHKSLQKQGMNFHLNTKVTGAKIDSDKVTVTAETADGPTTFTGDKVLVAVGRRPASNGLGLDAAGVAFDAKSGKIPVDAKFQTNVPGIYAIGDLIAGPMLAHKASEEGVAFAEMLDGHAAPMNYDMIPSVIYIWPEVSSVGPTEEQLKERGITYKVGKFPIAASGRARAMDETEGVVKVITDAATDRVLAVHIFGPRASEMIAEAVTTMEFSGSAEDITRIVHSHPTLSESLAEAARAAFVGKALHA</sequence>
<dbReference type="InterPro" id="IPR006258">
    <property type="entry name" value="Lipoamide_DH"/>
</dbReference>